<dbReference type="AlphaFoldDB" id="A0AAD3YBG7"/>
<comment type="caution">
    <text evidence="2">The sequence shown here is derived from an EMBL/GenBank/DDBJ whole genome shotgun (WGS) entry which is preliminary data.</text>
</comment>
<feature type="region of interest" description="Disordered" evidence="1">
    <location>
        <begin position="1"/>
        <end position="58"/>
    </location>
</feature>
<accession>A0AAD3YBG7</accession>
<reference evidence="2" key="2">
    <citation type="submission" date="2023-06" db="EMBL/GenBank/DDBJ databases">
        <authorList>
            <person name="Kobayashi Y."/>
            <person name="Kayamori A."/>
            <person name="Aoki K."/>
            <person name="Shiwa Y."/>
            <person name="Fujita N."/>
            <person name="Sugita T."/>
            <person name="Iwasaki W."/>
            <person name="Tanaka N."/>
            <person name="Takashima M."/>
        </authorList>
    </citation>
    <scope>NUCLEOTIDE SEQUENCE</scope>
    <source>
        <strain evidence="2">HIS016</strain>
    </source>
</reference>
<evidence type="ECO:0000256" key="1">
    <source>
        <dbReference type="SAM" id="MobiDB-lite"/>
    </source>
</evidence>
<dbReference type="Proteomes" id="UP001222932">
    <property type="component" value="Unassembled WGS sequence"/>
</dbReference>
<feature type="region of interest" description="Disordered" evidence="1">
    <location>
        <begin position="183"/>
        <end position="229"/>
    </location>
</feature>
<protein>
    <submittedName>
        <fullName evidence="2">Uncharacterized protein</fullName>
    </submittedName>
</protein>
<evidence type="ECO:0000313" key="3">
    <source>
        <dbReference type="Proteomes" id="UP001222932"/>
    </source>
</evidence>
<proteinExistence type="predicted"/>
<name>A0AAD3YBG7_9TREE</name>
<reference evidence="2" key="1">
    <citation type="journal article" date="2023" name="BMC Genomics">
        <title>Chromosome-level genome assemblies of Cutaneotrichosporon spp. (Trichosporonales, Basidiomycota) reveal imbalanced evolution between nucleotide sequences and chromosome synteny.</title>
        <authorList>
            <person name="Kobayashi Y."/>
            <person name="Kayamori A."/>
            <person name="Aoki K."/>
            <person name="Shiwa Y."/>
            <person name="Matsutani M."/>
            <person name="Fujita N."/>
            <person name="Sugita T."/>
            <person name="Iwasaki W."/>
            <person name="Tanaka N."/>
            <person name="Takashima M."/>
        </authorList>
    </citation>
    <scope>NUCLEOTIDE SEQUENCE</scope>
    <source>
        <strain evidence="2">HIS016</strain>
    </source>
</reference>
<sequence length="229" mass="23191">MASKSNTPPVKSSAATTSRPQPTPLPTDPGRPSLDRRRSFGPPHGPQRPQATPEPLLRIPDKKTIAKKQHLFTPSPLVLPPAVTAEAEIVSPISRTPSPPPSVLVAVAPPNHATVFLAAPQLPIGACDSAVEAIAALAIAPQSDEGEVEEKACHATGTPIATPSGTATASIAAALSMASVSSGIPAPCGPSAPPAPCGPPAPTAPSSTSSGPMEHLRRHSFPSVEPVRP</sequence>
<organism evidence="2 3">
    <name type="scientific">Cutaneotrichosporon spelunceum</name>
    <dbReference type="NCBI Taxonomy" id="1672016"/>
    <lineage>
        <taxon>Eukaryota</taxon>
        <taxon>Fungi</taxon>
        <taxon>Dikarya</taxon>
        <taxon>Basidiomycota</taxon>
        <taxon>Agaricomycotina</taxon>
        <taxon>Tremellomycetes</taxon>
        <taxon>Trichosporonales</taxon>
        <taxon>Trichosporonaceae</taxon>
        <taxon>Cutaneotrichosporon</taxon>
    </lineage>
</organism>
<feature type="compositionally biased region" description="Pro residues" evidence="1">
    <location>
        <begin position="187"/>
        <end position="203"/>
    </location>
</feature>
<evidence type="ECO:0000313" key="2">
    <source>
        <dbReference type="EMBL" id="GMK55764.1"/>
    </source>
</evidence>
<feature type="compositionally biased region" description="Polar residues" evidence="1">
    <location>
        <begin position="1"/>
        <end position="20"/>
    </location>
</feature>
<gene>
    <name evidence="2" type="ORF">CspeluHIS016_0208200</name>
</gene>
<keyword evidence="3" id="KW-1185">Reference proteome</keyword>
<dbReference type="EMBL" id="BTCM01000002">
    <property type="protein sequence ID" value="GMK55764.1"/>
    <property type="molecule type" value="Genomic_DNA"/>
</dbReference>